<sequence>MVDSCAAPSSAVAPSPVSHLPGIKEEFCNHIDQTYKYITINGDDIDMCNEPTTSTDRTCLRVEGL</sequence>
<accession>A0A0P1AES2</accession>
<evidence type="ECO:0000313" key="1">
    <source>
        <dbReference type="EMBL" id="CEG39542.1"/>
    </source>
</evidence>
<keyword evidence="2" id="KW-1185">Reference proteome</keyword>
<proteinExistence type="predicted"/>
<reference evidence="2" key="1">
    <citation type="submission" date="2014-09" db="EMBL/GenBank/DDBJ databases">
        <authorList>
            <person name="Sharma Rahul"/>
            <person name="Thines Marco"/>
        </authorList>
    </citation>
    <scope>NUCLEOTIDE SEQUENCE [LARGE SCALE GENOMIC DNA]</scope>
</reference>
<evidence type="ECO:0000313" key="2">
    <source>
        <dbReference type="Proteomes" id="UP000054928"/>
    </source>
</evidence>
<dbReference type="EMBL" id="CCYD01000428">
    <property type="protein sequence ID" value="CEG39542.1"/>
    <property type="molecule type" value="Genomic_DNA"/>
</dbReference>
<dbReference type="Proteomes" id="UP000054928">
    <property type="component" value="Unassembled WGS sequence"/>
</dbReference>
<organism evidence="1 2">
    <name type="scientific">Plasmopara halstedii</name>
    <name type="common">Downy mildew of sunflower</name>
    <dbReference type="NCBI Taxonomy" id="4781"/>
    <lineage>
        <taxon>Eukaryota</taxon>
        <taxon>Sar</taxon>
        <taxon>Stramenopiles</taxon>
        <taxon>Oomycota</taxon>
        <taxon>Peronosporomycetes</taxon>
        <taxon>Peronosporales</taxon>
        <taxon>Peronosporaceae</taxon>
        <taxon>Plasmopara</taxon>
    </lineage>
</organism>
<name>A0A0P1AES2_PLAHL</name>
<dbReference type="GeneID" id="36404839"/>
<dbReference type="RefSeq" id="XP_024575911.1">
    <property type="nucleotide sequence ID" value="XM_024725100.1"/>
</dbReference>
<protein>
    <submittedName>
        <fullName evidence="1">Uncharacterized protein</fullName>
    </submittedName>
</protein>
<dbReference type="AlphaFoldDB" id="A0A0P1AES2"/>